<dbReference type="InterPro" id="IPR057425">
    <property type="entry name" value="DUF2921_N"/>
</dbReference>
<dbReference type="AlphaFoldDB" id="A0A3L6R122"/>
<feature type="domain" description="DUF2921" evidence="13">
    <location>
        <begin position="206"/>
        <end position="417"/>
    </location>
</feature>
<keyword evidence="15" id="KW-1185">Reference proteome</keyword>
<feature type="transmembrane region" description="Helical" evidence="11">
    <location>
        <begin position="1154"/>
        <end position="1176"/>
    </location>
</feature>
<dbReference type="GO" id="GO:0061630">
    <property type="term" value="F:ubiquitin protein ligase activity"/>
    <property type="evidence" value="ECO:0007669"/>
    <property type="project" value="UniProtKB-EC"/>
</dbReference>
<comment type="caution">
    <text evidence="14">The sequence shown here is derived from an EMBL/GenBank/DDBJ whole genome shotgun (WGS) entry which is preliminary data.</text>
</comment>
<evidence type="ECO:0000256" key="2">
    <source>
        <dbReference type="ARBA" id="ARBA00004127"/>
    </source>
</evidence>
<keyword evidence="6 11" id="KW-0812">Transmembrane</keyword>
<comment type="pathway">
    <text evidence="3">Protein modification; protein ubiquitination.</text>
</comment>
<evidence type="ECO:0000259" key="12">
    <source>
        <dbReference type="Pfam" id="PF11145"/>
    </source>
</evidence>
<dbReference type="PANTHER" id="PTHR33389:SF4">
    <property type="entry name" value="PII, URIDYLYLTRANSFERASE (DUF2921)"/>
    <property type="match status" value="1"/>
</dbReference>
<dbReference type="Pfam" id="PF25333">
    <property type="entry name" value="DUF2921_N"/>
    <property type="match status" value="3"/>
</dbReference>
<evidence type="ECO:0000256" key="8">
    <source>
        <dbReference type="ARBA" id="ARBA00022989"/>
    </source>
</evidence>
<keyword evidence="7" id="KW-0833">Ubl conjugation pathway</keyword>
<evidence type="ECO:0000256" key="4">
    <source>
        <dbReference type="ARBA" id="ARBA00012483"/>
    </source>
</evidence>
<dbReference type="STRING" id="4540.A0A3L6R122"/>
<protein>
    <recommendedName>
        <fullName evidence="4">RING-type E3 ubiquitin transferase</fullName>
        <ecNumber evidence="4">2.3.2.27</ecNumber>
    </recommendedName>
</protein>
<dbReference type="PANTHER" id="PTHR33389">
    <property type="entry name" value="FAMILY PROTEIN, PUTATIVE (DUF2921)-RELATED"/>
    <property type="match status" value="1"/>
</dbReference>
<evidence type="ECO:0000256" key="7">
    <source>
        <dbReference type="ARBA" id="ARBA00022786"/>
    </source>
</evidence>
<feature type="transmembrane region" description="Helical" evidence="11">
    <location>
        <begin position="937"/>
        <end position="960"/>
    </location>
</feature>
<dbReference type="OrthoDB" id="618601at2759"/>
<dbReference type="Pfam" id="PF11145">
    <property type="entry name" value="DUF2921"/>
    <property type="match status" value="1"/>
</dbReference>
<feature type="domain" description="DUF2921" evidence="13">
    <location>
        <begin position="436"/>
        <end position="625"/>
    </location>
</feature>
<evidence type="ECO:0000256" key="10">
    <source>
        <dbReference type="SAM" id="MobiDB-lite"/>
    </source>
</evidence>
<feature type="transmembrane region" description="Helical" evidence="11">
    <location>
        <begin position="904"/>
        <end position="925"/>
    </location>
</feature>
<evidence type="ECO:0000256" key="6">
    <source>
        <dbReference type="ARBA" id="ARBA00022692"/>
    </source>
</evidence>
<evidence type="ECO:0000313" key="15">
    <source>
        <dbReference type="Proteomes" id="UP000275267"/>
    </source>
</evidence>
<keyword evidence="8 11" id="KW-1133">Transmembrane helix</keyword>
<feature type="region of interest" description="Disordered" evidence="10">
    <location>
        <begin position="744"/>
        <end position="777"/>
    </location>
</feature>
<evidence type="ECO:0000256" key="9">
    <source>
        <dbReference type="ARBA" id="ARBA00023136"/>
    </source>
</evidence>
<dbReference type="GO" id="GO:0012505">
    <property type="term" value="C:endomembrane system"/>
    <property type="evidence" value="ECO:0007669"/>
    <property type="project" value="UniProtKB-SubCell"/>
</dbReference>
<organism evidence="14 15">
    <name type="scientific">Panicum miliaceum</name>
    <name type="common">Proso millet</name>
    <name type="synonym">Broomcorn millet</name>
    <dbReference type="NCBI Taxonomy" id="4540"/>
    <lineage>
        <taxon>Eukaryota</taxon>
        <taxon>Viridiplantae</taxon>
        <taxon>Streptophyta</taxon>
        <taxon>Embryophyta</taxon>
        <taxon>Tracheophyta</taxon>
        <taxon>Spermatophyta</taxon>
        <taxon>Magnoliopsida</taxon>
        <taxon>Liliopsida</taxon>
        <taxon>Poales</taxon>
        <taxon>Poaceae</taxon>
        <taxon>PACMAD clade</taxon>
        <taxon>Panicoideae</taxon>
        <taxon>Panicodae</taxon>
        <taxon>Paniceae</taxon>
        <taxon>Panicinae</taxon>
        <taxon>Panicum</taxon>
        <taxon>Panicum sect. Panicum</taxon>
    </lineage>
</organism>
<proteinExistence type="predicted"/>
<accession>A0A3L6R122</accession>
<comment type="subcellular location">
    <subcellularLocation>
        <location evidence="2">Endomembrane system</location>
        <topology evidence="2">Multi-pass membrane protein</topology>
    </subcellularLocation>
</comment>
<dbReference type="Proteomes" id="UP000275267">
    <property type="component" value="Unassembled WGS sequence"/>
</dbReference>
<name>A0A3L6R122_PANMI</name>
<comment type="catalytic activity">
    <reaction evidence="1">
        <text>S-ubiquitinyl-[E2 ubiquitin-conjugating enzyme]-L-cysteine + [acceptor protein]-L-lysine = [E2 ubiquitin-conjugating enzyme]-L-cysteine + N(6)-ubiquitinyl-[acceptor protein]-L-lysine.</text>
        <dbReference type="EC" id="2.3.2.27"/>
    </reaction>
</comment>
<feature type="compositionally biased region" description="Low complexity" evidence="10">
    <location>
        <begin position="758"/>
        <end position="777"/>
    </location>
</feature>
<sequence>MPAAAAARATCTAASTLASSPGYCTHQCPKLPLSASRYHGGEASPVPGRSGDSTRCPLLLGRFPRKSNPNSICPASENRSSERPEGIGRMVNNAAEASMDDYKIGFRVIQSGPRIVLDLAHSGQKSMLCTRAEEPVASWALGGTSHWMLKGTEGISMLRSATISLYDPVSSVVAEVLLQNQQPMGPMGPGGQVPFIPHEYVRFADVKRQCRSVLSSVSELTFDANRANALLPELTFVKGDWKQDADGAPLMPFDGTDAADGAPDPLPLVSFTLTHVDVGRRGRTALNVSGVLGVAISRNGTGPEMGQYVSPEVKVWPGSTELKILFEGVYTENDDGESVLCMVGNALLPRRGGDAGNPWDWAKNTDRDNFQPPVTKDDNILLVLRYPTTLALTTRAVRGELTSTSGKSDAAYFDAVHLLSQLGAYSNYKFGSEKLVDKACTPHPYRDDILGGGRGIYKGNSFCGILDRFTSEDLLTVVPNWRCNATDTTCRRLGPFETDKAVDATDGAFTDVSIVMQDVRCEPRNAPDGESSARVSAVFRAVPPWEHKYTAGKRSGLSGMTLSAEGVWRASTGQLCMVGCLGVGDKACHSRVCLYVQTTFTATRRSITVGQITRIDGGGGVAHFPLTIKRTVHPTELWNRFGVSGGAPLSMAYNYTKVKQAGEFLRRSEPFDFGTVLAKSLLSYPRVAAADAMGLSNLADDLTLHVPAVPDPFPRERFERPFFQLEVLSLGSLVGRNSLAAQSTPFSGMPGERGMVRASSASSSQPESSSTSSQPAEASLLNVSAELSLSGEPYANVSSLFLEGVYNPVNGRMYLIGCRSIQASRQAFSTLKGVEDGMDCSIEMRVEYPPTTARWLINPTAKVHIASTRDAGDPLRFNTTALQTLPMLYREQRQDILSRRSVEGILRIATLAAAIAAEFSQLMYIKANTDVMPYVSLVMLGVQAVGYSVPLITGAEALFARIAAGSDGAVPPSYEVDKSTLYWTIDCIVKILILAAFLLTLRLAQKVWRSRIRLLTRSPLEPGRVPSDWKVLLYSSGAHLVGFTVILLAHYVSVYSRPVRDEGSYMDARGRTHALREWAVTLEEYIGMAQDFFLLPQVIGNVVWRINCKPLKKSYYAGVTAVRLLPHLYDYIKAPAINPYFAEEYEFVNTSLDFYSRFGDVAIPLVAVALAAAVYVQQRWNYKIISKTVKTQQKKLQHLGSRVYERLPSMSSANFEAELVSGVNEGVGLRRDTSLS</sequence>
<feature type="transmembrane region" description="Helical" evidence="11">
    <location>
        <begin position="980"/>
        <end position="1004"/>
    </location>
</feature>
<dbReference type="InterPro" id="IPR021319">
    <property type="entry name" value="DUF2921"/>
</dbReference>
<keyword evidence="9 11" id="KW-0472">Membrane</keyword>
<dbReference type="EMBL" id="PQIB02000010">
    <property type="protein sequence ID" value="RLM93189.1"/>
    <property type="molecule type" value="Genomic_DNA"/>
</dbReference>
<reference evidence="15" key="1">
    <citation type="journal article" date="2019" name="Nat. Commun.">
        <title>The genome of broomcorn millet.</title>
        <authorList>
            <person name="Zou C."/>
            <person name="Miki D."/>
            <person name="Li D."/>
            <person name="Tang Q."/>
            <person name="Xiao L."/>
            <person name="Rajput S."/>
            <person name="Deng P."/>
            <person name="Jia W."/>
            <person name="Huang R."/>
            <person name="Zhang M."/>
            <person name="Sun Y."/>
            <person name="Hu J."/>
            <person name="Fu X."/>
            <person name="Schnable P.S."/>
            <person name="Li F."/>
            <person name="Zhang H."/>
            <person name="Feng B."/>
            <person name="Zhu X."/>
            <person name="Liu R."/>
            <person name="Schnable J.C."/>
            <person name="Zhu J.-K."/>
            <person name="Zhang H."/>
        </authorList>
    </citation>
    <scope>NUCLEOTIDE SEQUENCE [LARGE SCALE GENOMIC DNA]</scope>
</reference>
<evidence type="ECO:0000259" key="13">
    <source>
        <dbReference type="Pfam" id="PF25333"/>
    </source>
</evidence>
<gene>
    <name evidence="14" type="ORF">C2845_PM08G03760</name>
</gene>
<evidence type="ECO:0000256" key="3">
    <source>
        <dbReference type="ARBA" id="ARBA00004906"/>
    </source>
</evidence>
<evidence type="ECO:0000256" key="1">
    <source>
        <dbReference type="ARBA" id="ARBA00000900"/>
    </source>
</evidence>
<keyword evidence="5" id="KW-0808">Transferase</keyword>
<feature type="domain" description="SWEET-like" evidence="12">
    <location>
        <begin position="892"/>
        <end position="1187"/>
    </location>
</feature>
<evidence type="ECO:0000256" key="11">
    <source>
        <dbReference type="SAM" id="Phobius"/>
    </source>
</evidence>
<dbReference type="EC" id="2.3.2.27" evidence="4"/>
<evidence type="ECO:0000256" key="5">
    <source>
        <dbReference type="ARBA" id="ARBA00022679"/>
    </source>
</evidence>
<evidence type="ECO:0000313" key="14">
    <source>
        <dbReference type="EMBL" id="RLM93189.1"/>
    </source>
</evidence>
<feature type="transmembrane region" description="Helical" evidence="11">
    <location>
        <begin position="1031"/>
        <end position="1052"/>
    </location>
</feature>
<feature type="domain" description="DUF2921" evidence="13">
    <location>
        <begin position="667"/>
        <end position="879"/>
    </location>
</feature>